<protein>
    <submittedName>
        <fullName evidence="6">Trypsin-1</fullName>
    </submittedName>
</protein>
<dbReference type="InterPro" id="IPR009003">
    <property type="entry name" value="Peptidase_S1_PA"/>
</dbReference>
<dbReference type="STRING" id="158441.A0A226F3Y1"/>
<dbReference type="PROSITE" id="PS50240">
    <property type="entry name" value="TRYPSIN_DOM"/>
    <property type="match status" value="1"/>
</dbReference>
<feature type="disulfide bond" evidence="2">
    <location>
        <begin position="320"/>
        <end position="338"/>
    </location>
</feature>
<reference evidence="6 7" key="1">
    <citation type="submission" date="2015-12" db="EMBL/GenBank/DDBJ databases">
        <title>The genome of Folsomia candida.</title>
        <authorList>
            <person name="Faddeeva A."/>
            <person name="Derks M.F."/>
            <person name="Anvar Y."/>
            <person name="Smit S."/>
            <person name="Van Straalen N."/>
            <person name="Roelofs D."/>
        </authorList>
    </citation>
    <scope>NUCLEOTIDE SEQUENCE [LARGE SCALE GENOMIC DNA]</scope>
    <source>
        <strain evidence="6 7">VU population</strain>
        <tissue evidence="6">Whole body</tissue>
    </source>
</reference>
<keyword evidence="7" id="KW-1185">Reference proteome</keyword>
<feature type="compositionally biased region" description="Polar residues" evidence="3">
    <location>
        <begin position="378"/>
        <end position="389"/>
    </location>
</feature>
<feature type="disulfide bond" evidence="2">
    <location>
        <begin position="332"/>
        <end position="347"/>
    </location>
</feature>
<dbReference type="InterPro" id="IPR043504">
    <property type="entry name" value="Peptidase_S1_PA_chymotrypsin"/>
</dbReference>
<dbReference type="SUPFAM" id="SSF57424">
    <property type="entry name" value="LDL receptor-like module"/>
    <property type="match status" value="1"/>
</dbReference>
<evidence type="ECO:0000256" key="4">
    <source>
        <dbReference type="SAM" id="SignalP"/>
    </source>
</evidence>
<dbReference type="CDD" id="cd00190">
    <property type="entry name" value="Tryp_SPc"/>
    <property type="match status" value="1"/>
</dbReference>
<dbReference type="Gene3D" id="2.40.128.620">
    <property type="match status" value="1"/>
</dbReference>
<dbReference type="InterPro" id="IPR036055">
    <property type="entry name" value="LDL_receptor-like_sf"/>
</dbReference>
<dbReference type="PROSITE" id="PS50068">
    <property type="entry name" value="LDLRA_2"/>
    <property type="match status" value="2"/>
</dbReference>
<proteinExistence type="predicted"/>
<dbReference type="Proteomes" id="UP000198287">
    <property type="component" value="Unassembled WGS sequence"/>
</dbReference>
<dbReference type="SUPFAM" id="SSF50494">
    <property type="entry name" value="Trypsin-like serine proteases"/>
    <property type="match status" value="1"/>
</dbReference>
<feature type="signal peptide" evidence="4">
    <location>
        <begin position="1"/>
        <end position="25"/>
    </location>
</feature>
<dbReference type="InterPro" id="IPR001314">
    <property type="entry name" value="Peptidase_S1A"/>
</dbReference>
<dbReference type="SMART" id="SM00192">
    <property type="entry name" value="LDLa"/>
    <property type="match status" value="2"/>
</dbReference>
<dbReference type="Gene3D" id="2.40.10.10">
    <property type="entry name" value="Trypsin-like serine proteases"/>
    <property type="match status" value="1"/>
</dbReference>
<dbReference type="EMBL" id="LNIX01000001">
    <property type="protein sequence ID" value="OXA64070.1"/>
    <property type="molecule type" value="Genomic_DNA"/>
</dbReference>
<accession>A0A226F3Y1</accession>
<dbReference type="Pfam" id="PF00089">
    <property type="entry name" value="Trypsin"/>
    <property type="match status" value="1"/>
</dbReference>
<dbReference type="Gene3D" id="4.10.400.10">
    <property type="entry name" value="Low-density Lipoprotein Receptor"/>
    <property type="match status" value="1"/>
</dbReference>
<evidence type="ECO:0000256" key="3">
    <source>
        <dbReference type="SAM" id="MobiDB-lite"/>
    </source>
</evidence>
<sequence>MENFKFFNSFIIIIFLLFATSCTHGKRIPRVVGGFSHYAPHQVSLVDTEANTHFCGGSILNSLTIVTAAHCLYRRNRDNELPSTNIPRMPHEIRIVAGEYSLQLRDVTEQIRQVKVLRVYGGFDARTLQNDIALIQLTVPLKINRFVHPIRLPSRDRQFKGNVTVYGWGSNRAKEFFFIGNTFVVTPDTLQSGVMSIITSLECRTGLDYWSGLDEQVMFCARSSKTTICNGDSGSGAVCQYCGSSMQAYSDIGASTHHACVDVLCGISSAGKDDTDCLVDADGKLIKPPPPAVFTKVSVFPSWINSMLRTELKVKGSFLCDDLQYIAQGKECDGNVDCSDGSDEHNCTLDNAEVTHSPYKWDEVKPVPIVQHEMVPTSRNEPNLTSNFVGTKETVDPDSYEDDFWNDQDNEIMDPIDNSSIITGNTEHDTNRTDNSETVPIITQDFTPIENTTGIESDMTHTGPSENDNFTFRPIRAFNNTDETDPAVTTKLNTSDAFSHHDYDNNTNSLESELLENSIPEFVDATTQSQFDDATTKTESTPTATETKYNVATPCTTWSCAYDYKETLPELQRVELENKIKACKASQGFLCPVTELCIRNFCICNGVSDCYNGIDESPEDCNATQSIYGRYNYYTT</sequence>
<dbReference type="InterPro" id="IPR001254">
    <property type="entry name" value="Trypsin_dom"/>
</dbReference>
<dbReference type="GO" id="GO:0004252">
    <property type="term" value="F:serine-type endopeptidase activity"/>
    <property type="evidence" value="ECO:0007669"/>
    <property type="project" value="InterPro"/>
</dbReference>
<dbReference type="InterPro" id="IPR018114">
    <property type="entry name" value="TRYPSIN_HIS"/>
</dbReference>
<dbReference type="PANTHER" id="PTHR24252">
    <property type="entry name" value="ACROSIN-RELATED"/>
    <property type="match status" value="1"/>
</dbReference>
<dbReference type="PROSITE" id="PS00134">
    <property type="entry name" value="TRYPSIN_HIS"/>
    <property type="match status" value="1"/>
</dbReference>
<dbReference type="InterPro" id="IPR002172">
    <property type="entry name" value="LDrepeatLR_classA_rpt"/>
</dbReference>
<feature type="chain" id="PRO_5012646577" evidence="4">
    <location>
        <begin position="26"/>
        <end position="636"/>
    </location>
</feature>
<name>A0A226F3Y1_FOLCA</name>
<keyword evidence="4" id="KW-0732">Signal</keyword>
<evidence type="ECO:0000256" key="1">
    <source>
        <dbReference type="ARBA" id="ARBA00023157"/>
    </source>
</evidence>
<gene>
    <name evidence="6" type="ORF">Fcan01_01297</name>
</gene>
<comment type="caution">
    <text evidence="6">The sequence shown here is derived from an EMBL/GenBank/DDBJ whole genome shotgun (WGS) entry which is preliminary data.</text>
</comment>
<dbReference type="GO" id="GO:0006508">
    <property type="term" value="P:proteolysis"/>
    <property type="evidence" value="ECO:0007669"/>
    <property type="project" value="InterPro"/>
</dbReference>
<dbReference type="Pfam" id="PF00057">
    <property type="entry name" value="Ldl_recept_a"/>
    <property type="match status" value="1"/>
</dbReference>
<evidence type="ECO:0000256" key="2">
    <source>
        <dbReference type="PROSITE-ProRule" id="PRU00124"/>
    </source>
</evidence>
<evidence type="ECO:0000313" key="6">
    <source>
        <dbReference type="EMBL" id="OXA64070.1"/>
    </source>
</evidence>
<dbReference type="SMART" id="SM00020">
    <property type="entry name" value="Tryp_SPc"/>
    <property type="match status" value="1"/>
</dbReference>
<comment type="caution">
    <text evidence="2">Lacks conserved residue(s) required for the propagation of feature annotation.</text>
</comment>
<feature type="domain" description="Peptidase S1" evidence="5">
    <location>
        <begin position="31"/>
        <end position="309"/>
    </location>
</feature>
<keyword evidence="1 2" id="KW-1015">Disulfide bond</keyword>
<evidence type="ECO:0000313" key="7">
    <source>
        <dbReference type="Proteomes" id="UP000198287"/>
    </source>
</evidence>
<dbReference type="PROSITE" id="PS51257">
    <property type="entry name" value="PROKAR_LIPOPROTEIN"/>
    <property type="match status" value="1"/>
</dbReference>
<feature type="region of interest" description="Disordered" evidence="3">
    <location>
        <begin position="378"/>
        <end position="399"/>
    </location>
</feature>
<dbReference type="PRINTS" id="PR00722">
    <property type="entry name" value="CHYMOTRYPSIN"/>
</dbReference>
<dbReference type="FunFam" id="2.40.10.10:FF:000068">
    <property type="entry name" value="transmembrane protease serine 2"/>
    <property type="match status" value="1"/>
</dbReference>
<dbReference type="PANTHER" id="PTHR24252:SF7">
    <property type="entry name" value="HYALIN"/>
    <property type="match status" value="1"/>
</dbReference>
<evidence type="ECO:0000259" key="5">
    <source>
        <dbReference type="PROSITE" id="PS50240"/>
    </source>
</evidence>
<dbReference type="AlphaFoldDB" id="A0A226F3Y1"/>
<dbReference type="CDD" id="cd00112">
    <property type="entry name" value="LDLa"/>
    <property type="match status" value="1"/>
</dbReference>
<dbReference type="OrthoDB" id="10061449at2759"/>
<organism evidence="6 7">
    <name type="scientific">Folsomia candida</name>
    <name type="common">Springtail</name>
    <dbReference type="NCBI Taxonomy" id="158441"/>
    <lineage>
        <taxon>Eukaryota</taxon>
        <taxon>Metazoa</taxon>
        <taxon>Ecdysozoa</taxon>
        <taxon>Arthropoda</taxon>
        <taxon>Hexapoda</taxon>
        <taxon>Collembola</taxon>
        <taxon>Entomobryomorpha</taxon>
        <taxon>Isotomoidea</taxon>
        <taxon>Isotomidae</taxon>
        <taxon>Proisotominae</taxon>
        <taxon>Folsomia</taxon>
    </lineage>
</organism>